<comment type="caution">
    <text evidence="2">The sequence shown here is derived from an EMBL/GenBank/DDBJ whole genome shotgun (WGS) entry which is preliminary data.</text>
</comment>
<reference evidence="2 3" key="1">
    <citation type="submission" date="2019-03" db="EMBL/GenBank/DDBJ databases">
        <authorList>
            <person name="He R.-H."/>
        </authorList>
    </citation>
    <scope>NUCLEOTIDE SEQUENCE [LARGE SCALE GENOMIC DNA]</scope>
    <source>
        <strain evidence="3">SH 714</strain>
    </source>
</reference>
<keyword evidence="3" id="KW-1185">Reference proteome</keyword>
<dbReference type="Pfam" id="PF12146">
    <property type="entry name" value="Hydrolase_4"/>
    <property type="match status" value="1"/>
</dbReference>
<dbReference type="InterPro" id="IPR000073">
    <property type="entry name" value="AB_hydrolase_1"/>
</dbReference>
<dbReference type="OrthoDB" id="9806902at2"/>
<dbReference type="SUPFAM" id="SSF53474">
    <property type="entry name" value="alpha/beta-Hydrolases"/>
    <property type="match status" value="1"/>
</dbReference>
<dbReference type="InterPro" id="IPR029058">
    <property type="entry name" value="AB_hydrolase_fold"/>
</dbReference>
<organism evidence="2 3">
    <name type="scientific">Filobacillus milosensis</name>
    <dbReference type="NCBI Taxonomy" id="94137"/>
    <lineage>
        <taxon>Bacteria</taxon>
        <taxon>Bacillati</taxon>
        <taxon>Bacillota</taxon>
        <taxon>Bacilli</taxon>
        <taxon>Bacillales</taxon>
        <taxon>Bacillaceae</taxon>
        <taxon>Filobacillus</taxon>
    </lineage>
</organism>
<dbReference type="InterPro" id="IPR051044">
    <property type="entry name" value="MAG_DAG_Lipase"/>
</dbReference>
<dbReference type="EMBL" id="SOPW01000022">
    <property type="protein sequence ID" value="TFB13803.1"/>
    <property type="molecule type" value="Genomic_DNA"/>
</dbReference>
<sequence>MIVKETEQPKGVVVAIHGAFEHAGRYEWLFSRINFHGYHVVAGDLPGQGTTPGRRGHIQSFQQYLDTVLSWFEKAKEYDLPIFLLGHSMGGLIAIRTMQKTDVYKDIDGVILSSPALGMKNGLARPVYYLSKVLNVATPGMRFKTGVRSEIATRNEGYNAHDVSDPLFLRKVSVRWYHEFEKAIAAAFKELADYPDIPTLLLQGGDDHLVDIDAVKEWFNKIDVSEKMIKIYEEFYHEIFNEPEREDVVKDLIHFIDHQIETI</sequence>
<protein>
    <submittedName>
        <fullName evidence="2">Alpha/beta hydrolase</fullName>
    </submittedName>
</protein>
<dbReference type="GO" id="GO:0016787">
    <property type="term" value="F:hydrolase activity"/>
    <property type="evidence" value="ECO:0007669"/>
    <property type="project" value="UniProtKB-KW"/>
</dbReference>
<accession>A0A4Y8IGC2</accession>
<dbReference type="PRINTS" id="PR00111">
    <property type="entry name" value="ABHYDROLASE"/>
</dbReference>
<dbReference type="Gene3D" id="3.40.50.1820">
    <property type="entry name" value="alpha/beta hydrolase"/>
    <property type="match status" value="1"/>
</dbReference>
<feature type="domain" description="Serine aminopeptidase S33" evidence="1">
    <location>
        <begin position="8"/>
        <end position="244"/>
    </location>
</feature>
<proteinExistence type="predicted"/>
<dbReference type="InterPro" id="IPR022742">
    <property type="entry name" value="Hydrolase_4"/>
</dbReference>
<gene>
    <name evidence="2" type="ORF">E3U55_15485</name>
</gene>
<evidence type="ECO:0000313" key="2">
    <source>
        <dbReference type="EMBL" id="TFB13803.1"/>
    </source>
</evidence>
<dbReference type="PANTHER" id="PTHR11614">
    <property type="entry name" value="PHOSPHOLIPASE-RELATED"/>
    <property type="match status" value="1"/>
</dbReference>
<dbReference type="RefSeq" id="WP_134341390.1">
    <property type="nucleotide sequence ID" value="NZ_SOPW01000022.1"/>
</dbReference>
<keyword evidence="2" id="KW-0378">Hydrolase</keyword>
<evidence type="ECO:0000259" key="1">
    <source>
        <dbReference type="Pfam" id="PF12146"/>
    </source>
</evidence>
<dbReference type="Proteomes" id="UP000297975">
    <property type="component" value="Unassembled WGS sequence"/>
</dbReference>
<evidence type="ECO:0000313" key="3">
    <source>
        <dbReference type="Proteomes" id="UP000297975"/>
    </source>
</evidence>
<dbReference type="FunFam" id="3.40.50.1820:FF:000154">
    <property type="entry name" value="Alpha/beta hydrolase"/>
    <property type="match status" value="1"/>
</dbReference>
<dbReference type="AlphaFoldDB" id="A0A4Y8IGC2"/>
<name>A0A4Y8IGC2_9BACI</name>